<dbReference type="GO" id="GO:0048468">
    <property type="term" value="P:cell development"/>
    <property type="evidence" value="ECO:0007669"/>
    <property type="project" value="TreeGrafter"/>
</dbReference>
<feature type="compositionally biased region" description="Basic and acidic residues" evidence="2">
    <location>
        <begin position="158"/>
        <end position="171"/>
    </location>
</feature>
<feature type="compositionally biased region" description="Low complexity" evidence="2">
    <location>
        <begin position="333"/>
        <end position="347"/>
    </location>
</feature>
<dbReference type="GO" id="GO:0030182">
    <property type="term" value="P:neuron differentiation"/>
    <property type="evidence" value="ECO:0007669"/>
    <property type="project" value="TreeGrafter"/>
</dbReference>
<keyword evidence="4" id="KW-0371">Homeobox</keyword>
<dbReference type="InterPro" id="IPR003893">
    <property type="entry name" value="Iroquois_homeo"/>
</dbReference>
<dbReference type="EMBL" id="BPLR01006233">
    <property type="protein sequence ID" value="GIY08337.1"/>
    <property type="molecule type" value="Genomic_DNA"/>
</dbReference>
<sequence>MPPDTLVSQAHPGSSICSPAVRGTLPGHHLAGLTELYGGAATPTPSPRPTWADWPPAILPCSTQRPAVIYINLASAYDIKDPRGTWAALPQAAGYDPILGTAYSPYGTEILFERYELRASLPTNILLRRKDNAGHYHQNDADPSVHWFANARRRLKKENKMTWEPRNKTGDDMEDVSADEDDDKDDQNGDDLKSDGSDTNENQKSHDLESSNKSNSIDDEAPRRETSSPDRSSSELSVDDSSLKPVQSSPTKVQMTDLVENTKTEDMTVSPEKPKIWSLAQTATSDSPTNQKKHTLEIQQKDMMIRRMSYNDSLYPPPPPELSHPSPFHRNMSRLSQDSSAESSLSSPPLWRTSDYTVGSTPMKNMDESLHWTLMI</sequence>
<evidence type="ECO:0000313" key="5">
    <source>
        <dbReference type="Proteomes" id="UP001054945"/>
    </source>
</evidence>
<dbReference type="Proteomes" id="UP001054945">
    <property type="component" value="Unassembled WGS sequence"/>
</dbReference>
<feature type="region of interest" description="Disordered" evidence="2">
    <location>
        <begin position="158"/>
        <end position="271"/>
    </location>
</feature>
<dbReference type="GO" id="GO:0000978">
    <property type="term" value="F:RNA polymerase II cis-regulatory region sequence-specific DNA binding"/>
    <property type="evidence" value="ECO:0007669"/>
    <property type="project" value="TreeGrafter"/>
</dbReference>
<evidence type="ECO:0000256" key="2">
    <source>
        <dbReference type="SAM" id="MobiDB-lite"/>
    </source>
</evidence>
<evidence type="ECO:0000256" key="1">
    <source>
        <dbReference type="ARBA" id="ARBA00004123"/>
    </source>
</evidence>
<reference evidence="4 5" key="1">
    <citation type="submission" date="2021-06" db="EMBL/GenBank/DDBJ databases">
        <title>Caerostris extrusa draft genome.</title>
        <authorList>
            <person name="Kono N."/>
            <person name="Arakawa K."/>
        </authorList>
    </citation>
    <scope>NUCLEOTIDE SEQUENCE [LARGE SCALE GENOMIC DNA]</scope>
</reference>
<organism evidence="4 5">
    <name type="scientific">Caerostris extrusa</name>
    <name type="common">Bark spider</name>
    <name type="synonym">Caerostris bankana</name>
    <dbReference type="NCBI Taxonomy" id="172846"/>
    <lineage>
        <taxon>Eukaryota</taxon>
        <taxon>Metazoa</taxon>
        <taxon>Ecdysozoa</taxon>
        <taxon>Arthropoda</taxon>
        <taxon>Chelicerata</taxon>
        <taxon>Arachnida</taxon>
        <taxon>Araneae</taxon>
        <taxon>Araneomorphae</taxon>
        <taxon>Entelegynae</taxon>
        <taxon>Araneoidea</taxon>
        <taxon>Araneidae</taxon>
        <taxon>Caerostris</taxon>
    </lineage>
</organism>
<evidence type="ECO:0000313" key="4">
    <source>
        <dbReference type="EMBL" id="GIY08337.1"/>
    </source>
</evidence>
<proteinExistence type="predicted"/>
<feature type="compositionally biased region" description="Basic and acidic residues" evidence="2">
    <location>
        <begin position="186"/>
        <end position="210"/>
    </location>
</feature>
<accession>A0AAV4QJE8</accession>
<feature type="compositionally biased region" description="Polar residues" evidence="2">
    <location>
        <begin position="244"/>
        <end position="254"/>
    </location>
</feature>
<comment type="caution">
    <text evidence="4">The sequence shown here is derived from an EMBL/GenBank/DDBJ whole genome shotgun (WGS) entry which is preliminary data.</text>
</comment>
<comment type="subcellular location">
    <subcellularLocation>
        <location evidence="1">Nucleus</location>
    </subcellularLocation>
</comment>
<feature type="domain" description="Iroquois-class homeodomain protein" evidence="3">
    <location>
        <begin position="269"/>
        <end position="286"/>
    </location>
</feature>
<dbReference type="GO" id="GO:0000981">
    <property type="term" value="F:DNA-binding transcription factor activity, RNA polymerase II-specific"/>
    <property type="evidence" value="ECO:0007669"/>
    <property type="project" value="TreeGrafter"/>
</dbReference>
<feature type="region of interest" description="Disordered" evidence="2">
    <location>
        <begin position="315"/>
        <end position="349"/>
    </location>
</feature>
<dbReference type="PANTHER" id="PTHR11211:SF40">
    <property type="entry name" value="MIRROR, ISOFORM C"/>
    <property type="match status" value="1"/>
</dbReference>
<feature type="compositionally biased region" description="Acidic residues" evidence="2">
    <location>
        <begin position="172"/>
        <end position="185"/>
    </location>
</feature>
<dbReference type="SMART" id="SM00548">
    <property type="entry name" value="IRO"/>
    <property type="match status" value="1"/>
</dbReference>
<name>A0AAV4QJE8_CAEEX</name>
<keyword evidence="5" id="KW-1185">Reference proteome</keyword>
<gene>
    <name evidence="4" type="primary">caup_1</name>
    <name evidence="4" type="ORF">CEXT_596561</name>
</gene>
<dbReference type="AlphaFoldDB" id="A0AAV4QJE8"/>
<protein>
    <submittedName>
        <fullName evidence="4">Homeobox protein caupolican</fullName>
    </submittedName>
</protein>
<dbReference type="GO" id="GO:0005634">
    <property type="term" value="C:nucleus"/>
    <property type="evidence" value="ECO:0007669"/>
    <property type="project" value="UniProtKB-SubCell"/>
</dbReference>
<evidence type="ECO:0000259" key="3">
    <source>
        <dbReference type="SMART" id="SM00548"/>
    </source>
</evidence>
<dbReference type="PANTHER" id="PTHR11211">
    <property type="entry name" value="IROQUOIS-CLASS HOMEODOMAIN PROTEIN IRX"/>
    <property type="match status" value="1"/>
</dbReference>
<keyword evidence="4" id="KW-0238">DNA-binding</keyword>